<evidence type="ECO:0000256" key="1">
    <source>
        <dbReference type="ARBA" id="ARBA00010641"/>
    </source>
</evidence>
<evidence type="ECO:0000256" key="4">
    <source>
        <dbReference type="ARBA" id="ARBA00023163"/>
    </source>
</evidence>
<dbReference type="GO" id="GO:0006352">
    <property type="term" value="P:DNA-templated transcription initiation"/>
    <property type="evidence" value="ECO:0007669"/>
    <property type="project" value="InterPro"/>
</dbReference>
<sequence length="195" mass="21298">MKARKADSMHLPLSLTADRIQTVAPPLPQALAQPLPKTLAELHPDLMRLARRLAGSEAEAQDLAQETLLRLWRRREEVAQVSDLRAYARATLRNLFRQGLRRAPHLPLEEAEGPSVDPEVFGTLALSDLRGAISRLPADQARLITLVMSGETSPAALARQIGCGVNTVMSRLARARAQLRRDMDLAPGAPVASLL</sequence>
<feature type="domain" description="RNA polymerase sigma-70 region 2" evidence="5">
    <location>
        <begin position="41"/>
        <end position="103"/>
    </location>
</feature>
<evidence type="ECO:0000256" key="2">
    <source>
        <dbReference type="ARBA" id="ARBA00023015"/>
    </source>
</evidence>
<dbReference type="Gene3D" id="1.10.1740.10">
    <property type="match status" value="1"/>
</dbReference>
<dbReference type="Gene3D" id="1.10.10.10">
    <property type="entry name" value="Winged helix-like DNA-binding domain superfamily/Winged helix DNA-binding domain"/>
    <property type="match status" value="1"/>
</dbReference>
<evidence type="ECO:0000259" key="5">
    <source>
        <dbReference type="Pfam" id="PF04542"/>
    </source>
</evidence>
<dbReference type="NCBIfam" id="TIGR02937">
    <property type="entry name" value="sigma70-ECF"/>
    <property type="match status" value="1"/>
</dbReference>
<dbReference type="OrthoDB" id="7872444at2"/>
<dbReference type="PANTHER" id="PTHR43133:SF25">
    <property type="entry name" value="RNA POLYMERASE SIGMA FACTOR RFAY-RELATED"/>
    <property type="match status" value="1"/>
</dbReference>
<dbReference type="GO" id="GO:0016987">
    <property type="term" value="F:sigma factor activity"/>
    <property type="evidence" value="ECO:0007669"/>
    <property type="project" value="UniProtKB-KW"/>
</dbReference>
<dbReference type="InterPro" id="IPR013325">
    <property type="entry name" value="RNA_pol_sigma_r2"/>
</dbReference>
<keyword evidence="2" id="KW-0805">Transcription regulation</keyword>
<organism evidence="7 8">
    <name type="scientific">Pelagivirga sediminicola</name>
    <dbReference type="NCBI Taxonomy" id="2170575"/>
    <lineage>
        <taxon>Bacteria</taxon>
        <taxon>Pseudomonadati</taxon>
        <taxon>Pseudomonadota</taxon>
        <taxon>Alphaproteobacteria</taxon>
        <taxon>Rhodobacterales</taxon>
        <taxon>Paracoccaceae</taxon>
        <taxon>Pelagivirga</taxon>
    </lineage>
</organism>
<name>A0A2T7GAK9_9RHOB</name>
<keyword evidence="4" id="KW-0804">Transcription</keyword>
<keyword evidence="8" id="KW-1185">Reference proteome</keyword>
<dbReference type="InterPro" id="IPR039425">
    <property type="entry name" value="RNA_pol_sigma-70-like"/>
</dbReference>
<feature type="domain" description="RNA polymerase sigma factor 70 region 4 type 2" evidence="6">
    <location>
        <begin position="129"/>
        <end position="179"/>
    </location>
</feature>
<dbReference type="AlphaFoldDB" id="A0A2T7GAK9"/>
<gene>
    <name evidence="7" type="ORF">DC366_00250</name>
</gene>
<evidence type="ECO:0008006" key="9">
    <source>
        <dbReference type="Google" id="ProtNLM"/>
    </source>
</evidence>
<dbReference type="InterPro" id="IPR007627">
    <property type="entry name" value="RNA_pol_sigma70_r2"/>
</dbReference>
<proteinExistence type="inferred from homology"/>
<dbReference type="Proteomes" id="UP000244446">
    <property type="component" value="Unassembled WGS sequence"/>
</dbReference>
<accession>A0A2T7GAK9</accession>
<evidence type="ECO:0000256" key="3">
    <source>
        <dbReference type="ARBA" id="ARBA00023082"/>
    </source>
</evidence>
<dbReference type="EMBL" id="QCYH01000001">
    <property type="protein sequence ID" value="PVA11455.1"/>
    <property type="molecule type" value="Genomic_DNA"/>
</dbReference>
<comment type="similarity">
    <text evidence="1">Belongs to the sigma-70 factor family. ECF subfamily.</text>
</comment>
<dbReference type="SUPFAM" id="SSF88659">
    <property type="entry name" value="Sigma3 and sigma4 domains of RNA polymerase sigma factors"/>
    <property type="match status" value="1"/>
</dbReference>
<dbReference type="Pfam" id="PF04542">
    <property type="entry name" value="Sigma70_r2"/>
    <property type="match status" value="1"/>
</dbReference>
<dbReference type="InterPro" id="IPR013249">
    <property type="entry name" value="RNA_pol_sigma70_r4_t2"/>
</dbReference>
<evidence type="ECO:0000313" key="7">
    <source>
        <dbReference type="EMBL" id="PVA11455.1"/>
    </source>
</evidence>
<dbReference type="InterPro" id="IPR014284">
    <property type="entry name" value="RNA_pol_sigma-70_dom"/>
</dbReference>
<keyword evidence="3" id="KW-0731">Sigma factor</keyword>
<dbReference type="GO" id="GO:0003677">
    <property type="term" value="F:DNA binding"/>
    <property type="evidence" value="ECO:0007669"/>
    <property type="project" value="InterPro"/>
</dbReference>
<evidence type="ECO:0000313" key="8">
    <source>
        <dbReference type="Proteomes" id="UP000244446"/>
    </source>
</evidence>
<dbReference type="PANTHER" id="PTHR43133">
    <property type="entry name" value="RNA POLYMERASE ECF-TYPE SIGMA FACTO"/>
    <property type="match status" value="1"/>
</dbReference>
<dbReference type="SUPFAM" id="SSF88946">
    <property type="entry name" value="Sigma2 domain of RNA polymerase sigma factors"/>
    <property type="match status" value="1"/>
</dbReference>
<reference evidence="7 8" key="1">
    <citation type="submission" date="2018-04" db="EMBL/GenBank/DDBJ databases">
        <title>Pelagivirga bohaiensis gen. nov., sp. nov., a bacterium isolated from the Bohai Sea.</title>
        <authorList>
            <person name="Ji X."/>
        </authorList>
    </citation>
    <scope>NUCLEOTIDE SEQUENCE [LARGE SCALE GENOMIC DNA]</scope>
    <source>
        <strain evidence="7 8">BH-SD19</strain>
    </source>
</reference>
<dbReference type="Pfam" id="PF08281">
    <property type="entry name" value="Sigma70_r4_2"/>
    <property type="match status" value="1"/>
</dbReference>
<evidence type="ECO:0000259" key="6">
    <source>
        <dbReference type="Pfam" id="PF08281"/>
    </source>
</evidence>
<dbReference type="InterPro" id="IPR036388">
    <property type="entry name" value="WH-like_DNA-bd_sf"/>
</dbReference>
<protein>
    <recommendedName>
        <fullName evidence="9">Sigma-70 family RNA polymerase sigma factor</fullName>
    </recommendedName>
</protein>
<dbReference type="InterPro" id="IPR013324">
    <property type="entry name" value="RNA_pol_sigma_r3/r4-like"/>
</dbReference>
<comment type="caution">
    <text evidence="7">The sequence shown here is derived from an EMBL/GenBank/DDBJ whole genome shotgun (WGS) entry which is preliminary data.</text>
</comment>